<keyword evidence="2" id="KW-1185">Reference proteome</keyword>
<sequence length="123" mass="14572">MFDESIDVNKLITRAAEQADFERAWLAYAQDRYGIVVTDEEVDVWIENGPDAETVELQRRYAEAKEMSVYELNHGYDRDQYMKWVVWEKLIPIITERYGESSEQVLDNNRLIELYEDEVKGTL</sequence>
<organism evidence="1 2">
    <name type="scientific">Exiguobacterium aestuarii</name>
    <dbReference type="NCBI Taxonomy" id="273527"/>
    <lineage>
        <taxon>Bacteria</taxon>
        <taxon>Bacillati</taxon>
        <taxon>Bacillota</taxon>
        <taxon>Bacilli</taxon>
        <taxon>Bacillales</taxon>
        <taxon>Bacillales Family XII. Incertae Sedis</taxon>
        <taxon>Exiguobacterium</taxon>
    </lineage>
</organism>
<name>A0ABW2PJB7_9BACL</name>
<evidence type="ECO:0000313" key="2">
    <source>
        <dbReference type="Proteomes" id="UP001596439"/>
    </source>
</evidence>
<dbReference type="EMBL" id="JBHTCE010000001">
    <property type="protein sequence ID" value="MFC7389578.1"/>
    <property type="molecule type" value="Genomic_DNA"/>
</dbReference>
<comment type="caution">
    <text evidence="1">The sequence shown here is derived from an EMBL/GenBank/DDBJ whole genome shotgun (WGS) entry which is preliminary data.</text>
</comment>
<gene>
    <name evidence="1" type="ORF">ACFQO8_05430</name>
</gene>
<protein>
    <submittedName>
        <fullName evidence="1">Uncharacterized protein</fullName>
    </submittedName>
</protein>
<dbReference type="RefSeq" id="WP_214787566.1">
    <property type="nucleotide sequence ID" value="NZ_JANIEL010000020.1"/>
</dbReference>
<dbReference type="Proteomes" id="UP001596439">
    <property type="component" value="Unassembled WGS sequence"/>
</dbReference>
<accession>A0ABW2PJB7</accession>
<proteinExistence type="predicted"/>
<reference evidence="2" key="1">
    <citation type="journal article" date="2019" name="Int. J. Syst. Evol. Microbiol.">
        <title>The Global Catalogue of Microorganisms (GCM) 10K type strain sequencing project: providing services to taxonomists for standard genome sequencing and annotation.</title>
        <authorList>
            <consortium name="The Broad Institute Genomics Platform"/>
            <consortium name="The Broad Institute Genome Sequencing Center for Infectious Disease"/>
            <person name="Wu L."/>
            <person name="Ma J."/>
        </authorList>
    </citation>
    <scope>NUCLEOTIDE SEQUENCE [LARGE SCALE GENOMIC DNA]</scope>
    <source>
        <strain evidence="2">CCUG 55590</strain>
    </source>
</reference>
<evidence type="ECO:0000313" key="1">
    <source>
        <dbReference type="EMBL" id="MFC7389578.1"/>
    </source>
</evidence>